<accession>A0A835CFZ4</accession>
<gene>
    <name evidence="1" type="ORF">G2W53_003674</name>
</gene>
<sequence length="21" mass="2290">MAYEDHIAQRTSLVVRGANTG</sequence>
<evidence type="ECO:0000313" key="2">
    <source>
        <dbReference type="Proteomes" id="UP000634136"/>
    </source>
</evidence>
<name>A0A835CFZ4_9FABA</name>
<comment type="caution">
    <text evidence="1">The sequence shown here is derived from an EMBL/GenBank/DDBJ whole genome shotgun (WGS) entry which is preliminary data.</text>
</comment>
<proteinExistence type="predicted"/>
<protein>
    <submittedName>
        <fullName evidence="1">Uncharacterized protein</fullName>
    </submittedName>
</protein>
<keyword evidence="2" id="KW-1185">Reference proteome</keyword>
<dbReference type="Proteomes" id="UP000634136">
    <property type="component" value="Unassembled WGS sequence"/>
</dbReference>
<reference evidence="1" key="1">
    <citation type="submission" date="2020-09" db="EMBL/GenBank/DDBJ databases">
        <title>Genome-Enabled Discovery of Anthraquinone Biosynthesis in Senna tora.</title>
        <authorList>
            <person name="Kang S.-H."/>
            <person name="Pandey R.P."/>
            <person name="Lee C.-M."/>
            <person name="Sim J.-S."/>
            <person name="Jeong J.-T."/>
            <person name="Choi B.-S."/>
            <person name="Jung M."/>
            <person name="Ginzburg D."/>
            <person name="Zhao K."/>
            <person name="Won S.Y."/>
            <person name="Oh T.-J."/>
            <person name="Yu Y."/>
            <person name="Kim N.-H."/>
            <person name="Lee O.R."/>
            <person name="Lee T.-H."/>
            <person name="Bashyal P."/>
            <person name="Kim T.-S."/>
            <person name="Lee W.-H."/>
            <person name="Kawkins C."/>
            <person name="Kim C.-K."/>
            <person name="Kim J.S."/>
            <person name="Ahn B.O."/>
            <person name="Rhee S.Y."/>
            <person name="Sohng J.K."/>
        </authorList>
    </citation>
    <scope>NUCLEOTIDE SEQUENCE</scope>
    <source>
        <tissue evidence="1">Leaf</tissue>
    </source>
</reference>
<organism evidence="1 2">
    <name type="scientific">Senna tora</name>
    <dbReference type="NCBI Taxonomy" id="362788"/>
    <lineage>
        <taxon>Eukaryota</taxon>
        <taxon>Viridiplantae</taxon>
        <taxon>Streptophyta</taxon>
        <taxon>Embryophyta</taxon>
        <taxon>Tracheophyta</taxon>
        <taxon>Spermatophyta</taxon>
        <taxon>Magnoliopsida</taxon>
        <taxon>eudicotyledons</taxon>
        <taxon>Gunneridae</taxon>
        <taxon>Pentapetalae</taxon>
        <taxon>rosids</taxon>
        <taxon>fabids</taxon>
        <taxon>Fabales</taxon>
        <taxon>Fabaceae</taxon>
        <taxon>Caesalpinioideae</taxon>
        <taxon>Cassia clade</taxon>
        <taxon>Senna</taxon>
    </lineage>
</organism>
<dbReference type="EMBL" id="JAAIUW010000002">
    <property type="protein sequence ID" value="KAF7841376.1"/>
    <property type="molecule type" value="Genomic_DNA"/>
</dbReference>
<evidence type="ECO:0000313" key="1">
    <source>
        <dbReference type="EMBL" id="KAF7841376.1"/>
    </source>
</evidence>
<dbReference type="AlphaFoldDB" id="A0A835CFZ4"/>